<keyword evidence="2" id="KW-1185">Reference proteome</keyword>
<dbReference type="SUPFAM" id="SSF52047">
    <property type="entry name" value="RNI-like"/>
    <property type="match status" value="1"/>
</dbReference>
<evidence type="ECO:0000313" key="2">
    <source>
        <dbReference type="Proteomes" id="UP000654918"/>
    </source>
</evidence>
<protein>
    <submittedName>
        <fullName evidence="1">Uncharacterized protein</fullName>
    </submittedName>
</protein>
<dbReference type="InterPro" id="IPR032675">
    <property type="entry name" value="LRR_dom_sf"/>
</dbReference>
<reference evidence="1" key="1">
    <citation type="journal article" date="2020" name="Phytopathology">
        <title>Genome Sequence Resources of Colletotrichum truncatum, C. plurivorum, C. musicola, and C. sojae: Four Species Pathogenic to Soybean (Glycine max).</title>
        <authorList>
            <person name="Rogerio F."/>
            <person name="Boufleur T.R."/>
            <person name="Ciampi-Guillardi M."/>
            <person name="Sukno S.A."/>
            <person name="Thon M.R."/>
            <person name="Massola Junior N.S."/>
            <person name="Baroncelli R."/>
        </authorList>
    </citation>
    <scope>NUCLEOTIDE SEQUENCE</scope>
    <source>
        <strain evidence="1">LFN00145</strain>
    </source>
</reference>
<gene>
    <name evidence="1" type="ORF">CPLU01_09280</name>
</gene>
<name>A0A8H6K8Z7_9PEZI</name>
<dbReference type="AlphaFoldDB" id="A0A8H6K8Z7"/>
<dbReference type="Proteomes" id="UP000654918">
    <property type="component" value="Unassembled WGS sequence"/>
</dbReference>
<comment type="caution">
    <text evidence="1">The sequence shown here is derived from an EMBL/GenBank/DDBJ whole genome shotgun (WGS) entry which is preliminary data.</text>
</comment>
<organism evidence="1 2">
    <name type="scientific">Colletotrichum plurivorum</name>
    <dbReference type="NCBI Taxonomy" id="2175906"/>
    <lineage>
        <taxon>Eukaryota</taxon>
        <taxon>Fungi</taxon>
        <taxon>Dikarya</taxon>
        <taxon>Ascomycota</taxon>
        <taxon>Pezizomycotina</taxon>
        <taxon>Sordariomycetes</taxon>
        <taxon>Hypocreomycetidae</taxon>
        <taxon>Glomerellales</taxon>
        <taxon>Glomerellaceae</taxon>
        <taxon>Colletotrichum</taxon>
        <taxon>Colletotrichum orchidearum species complex</taxon>
    </lineage>
</organism>
<proteinExistence type="predicted"/>
<accession>A0A8H6K8Z7</accession>
<dbReference type="EMBL" id="WIGO01000143">
    <property type="protein sequence ID" value="KAF6827114.1"/>
    <property type="molecule type" value="Genomic_DNA"/>
</dbReference>
<dbReference type="Gene3D" id="3.80.10.10">
    <property type="entry name" value="Ribonuclease Inhibitor"/>
    <property type="match status" value="1"/>
</dbReference>
<dbReference type="PROSITE" id="PS51257">
    <property type="entry name" value="PROKAR_LIPOPROTEIN"/>
    <property type="match status" value="1"/>
</dbReference>
<sequence>MGATTAKKEDLWIPPEVYYHIIASVACQSQLATMCSVNSFFKKITQPLLHSQVEINVFHQNTPFSRLSRLVNTLELHPNLAQRLKSLKLQFMPRDHGLSLGTAELAARWAQWHPEYHRGLNAEDLLDRLFACATNLEELVLAGSSQHEYGWKKPALQWPSAVVQRPRLRSITVQADGHPVKHYPPDLESLDYFFCLIPGRLDRFYARRCEGAIDLLHYGVRIDLPDIVLEDCALSSEEIQDFANSCTNLRRFKYTQAPISLSYCDASPQVVVDHLVQHASSLTDLHLELGRFQGRDFEDWEGLRDFSEFRSLERLKVHPGDFEDLGEGLRSALRTLPRSLKTFCMAQWSDAMAKYFRAIDKAAKQGYFPKLEILEVDCYDEDDKFDFERLRSKLSVLQLRLVKHDGSFRGDVWDHDESYTNPGAMAWMMAEGVPMGGGTPLITPVGYGYYTQFWGDSVV</sequence>
<evidence type="ECO:0000313" key="1">
    <source>
        <dbReference type="EMBL" id="KAF6827114.1"/>
    </source>
</evidence>